<evidence type="ECO:0000313" key="2">
    <source>
        <dbReference type="Proteomes" id="UP000237640"/>
    </source>
</evidence>
<dbReference type="Proteomes" id="UP000237640">
    <property type="component" value="Unassembled WGS sequence"/>
</dbReference>
<gene>
    <name evidence="1" type="ORF">CLV81_1228</name>
</gene>
<dbReference type="PROSITE" id="PS51257">
    <property type="entry name" value="PROKAR_LIPOPROTEIN"/>
    <property type="match status" value="1"/>
</dbReference>
<proteinExistence type="predicted"/>
<dbReference type="RefSeq" id="WP_106144131.1">
    <property type="nucleotide sequence ID" value="NZ_PVYX01000001.1"/>
</dbReference>
<dbReference type="EMBL" id="PVYX01000001">
    <property type="protein sequence ID" value="PRX57225.1"/>
    <property type="molecule type" value="Genomic_DNA"/>
</dbReference>
<sequence>MKRLLSILAILISGCTSTSLVNNWKNPEIVIFDANKVLIVGMTANEEARVKFETKLQKEFDKRNIESFRSIDLFDVEFTSSEKSEEELSEVELQLLNKDFDAILFTKIIGSENKQSFKKRMSDTDRFFDTFSYDYLEHQSIYYENGYYDEYTVYQAETSLYCICFGKERQLIWRGNIEITDPVDIDKTVDDYVKLVVFALKEQDLIFRKKLANEITGL</sequence>
<dbReference type="OrthoDB" id="6077795at2"/>
<name>A0A2T0MI55_9FLAO</name>
<protein>
    <recommendedName>
        <fullName evidence="3">Cardiolipin synthetase</fullName>
    </recommendedName>
</protein>
<reference evidence="1 2" key="1">
    <citation type="submission" date="2018-03" db="EMBL/GenBank/DDBJ databases">
        <title>Genomic Encyclopedia of Archaeal and Bacterial Type Strains, Phase II (KMG-II): from individual species to whole genera.</title>
        <authorList>
            <person name="Goeker M."/>
        </authorList>
    </citation>
    <scope>NUCLEOTIDE SEQUENCE [LARGE SCALE GENOMIC DNA]</scope>
    <source>
        <strain evidence="1 2">DSM 25027</strain>
    </source>
</reference>
<evidence type="ECO:0008006" key="3">
    <source>
        <dbReference type="Google" id="ProtNLM"/>
    </source>
</evidence>
<dbReference type="AlphaFoldDB" id="A0A2T0MI55"/>
<accession>A0A2T0MI55</accession>
<organism evidence="1 2">
    <name type="scientific">Flagellimonas meridianipacifica</name>
    <dbReference type="NCBI Taxonomy" id="1080225"/>
    <lineage>
        <taxon>Bacteria</taxon>
        <taxon>Pseudomonadati</taxon>
        <taxon>Bacteroidota</taxon>
        <taxon>Flavobacteriia</taxon>
        <taxon>Flavobacteriales</taxon>
        <taxon>Flavobacteriaceae</taxon>
        <taxon>Flagellimonas</taxon>
    </lineage>
</organism>
<comment type="caution">
    <text evidence="1">The sequence shown here is derived from an EMBL/GenBank/DDBJ whole genome shotgun (WGS) entry which is preliminary data.</text>
</comment>
<evidence type="ECO:0000313" key="1">
    <source>
        <dbReference type="EMBL" id="PRX57225.1"/>
    </source>
</evidence>
<keyword evidence="2" id="KW-1185">Reference proteome</keyword>